<dbReference type="GO" id="GO:0000049">
    <property type="term" value="F:tRNA binding"/>
    <property type="evidence" value="ECO:0007669"/>
    <property type="project" value="InterPro"/>
</dbReference>
<name>A0AA35JBB7_SACK1</name>
<protein>
    <recommendedName>
        <fullName evidence="14">Phenylalanine--tRNA ligase, mitochondrial</fullName>
        <ecNumber evidence="3">6.1.1.20</ecNumber>
    </recommendedName>
    <alternativeName>
        <fullName evidence="11">Phenylalanyl-tRNA synthetase</fullName>
    </alternativeName>
</protein>
<dbReference type="Proteomes" id="UP001162087">
    <property type="component" value="Chromosome 16"/>
</dbReference>
<dbReference type="NCBIfam" id="TIGR00469">
    <property type="entry name" value="pheS_mito"/>
    <property type="match status" value="1"/>
</dbReference>
<dbReference type="GeneID" id="80927719"/>
<dbReference type="Pfam" id="PF01409">
    <property type="entry name" value="tRNA-synt_2d"/>
    <property type="match status" value="2"/>
</dbReference>
<evidence type="ECO:0000256" key="9">
    <source>
        <dbReference type="ARBA" id="ARBA00023128"/>
    </source>
</evidence>
<evidence type="ECO:0000256" key="3">
    <source>
        <dbReference type="ARBA" id="ARBA00012814"/>
    </source>
</evidence>
<dbReference type="FunFam" id="3.30.70.380:FF:000002">
    <property type="entry name" value="phenylalanine--tRNA ligase, mitochondrial"/>
    <property type="match status" value="1"/>
</dbReference>
<dbReference type="FunFam" id="3.30.930.10:FF:000053">
    <property type="entry name" value="Phenylalanyl-tRNA synthetase mitochondrial"/>
    <property type="match status" value="1"/>
</dbReference>
<evidence type="ECO:0000256" key="1">
    <source>
        <dbReference type="ARBA" id="ARBA00004305"/>
    </source>
</evidence>
<dbReference type="GO" id="GO:0005759">
    <property type="term" value="C:mitochondrial matrix"/>
    <property type="evidence" value="ECO:0007669"/>
    <property type="project" value="UniProtKB-SubCell"/>
</dbReference>
<dbReference type="InterPro" id="IPR004530">
    <property type="entry name" value="Phe-tRNA-synth_IIc_mito"/>
</dbReference>
<evidence type="ECO:0000313" key="18">
    <source>
        <dbReference type="Proteomes" id="UP001162087"/>
    </source>
</evidence>
<dbReference type="Gene3D" id="3.30.70.380">
    <property type="entry name" value="Ferrodoxin-fold anticodon-binding domain"/>
    <property type="match status" value="1"/>
</dbReference>
<evidence type="ECO:0000256" key="11">
    <source>
        <dbReference type="ARBA" id="ARBA00031194"/>
    </source>
</evidence>
<dbReference type="SUPFAM" id="SSF55681">
    <property type="entry name" value="Class II aaRS and biotin synthetases"/>
    <property type="match status" value="1"/>
</dbReference>
<keyword evidence="10" id="KW-0030">Aminoacyl-tRNA synthetase</keyword>
<dbReference type="PROSITE" id="PS51447">
    <property type="entry name" value="FDX_ACB"/>
    <property type="match status" value="1"/>
</dbReference>
<evidence type="ECO:0000256" key="14">
    <source>
        <dbReference type="ARBA" id="ARBA00073229"/>
    </source>
</evidence>
<dbReference type="Pfam" id="PF03147">
    <property type="entry name" value="FDX-ACB"/>
    <property type="match status" value="1"/>
</dbReference>
<keyword evidence="5" id="KW-0547">Nucleotide-binding</keyword>
<dbReference type="GO" id="GO:0004826">
    <property type="term" value="F:phenylalanine-tRNA ligase activity"/>
    <property type="evidence" value="ECO:0007669"/>
    <property type="project" value="UniProtKB-EC"/>
</dbReference>
<evidence type="ECO:0000259" key="15">
    <source>
        <dbReference type="PROSITE" id="PS50862"/>
    </source>
</evidence>
<keyword evidence="9" id="KW-0496">Mitochondrion</keyword>
<comment type="similarity">
    <text evidence="2">Belongs to the class-II aminoacyl-tRNA synthetase family.</text>
</comment>
<organism evidence="17 18">
    <name type="scientific">Saccharomyces kudriavzevii (strain ATCC MYA-4449 / AS 2.2408 / CBS 8840 / NBRC 1802 / NCYC 2889)</name>
    <name type="common">Yeast</name>
    <dbReference type="NCBI Taxonomy" id="226230"/>
    <lineage>
        <taxon>Eukaryota</taxon>
        <taxon>Fungi</taxon>
        <taxon>Dikarya</taxon>
        <taxon>Ascomycota</taxon>
        <taxon>Saccharomycotina</taxon>
        <taxon>Saccharomycetes</taxon>
        <taxon>Saccharomycetales</taxon>
        <taxon>Saccharomycetaceae</taxon>
        <taxon>Saccharomyces</taxon>
    </lineage>
</organism>
<proteinExistence type="inferred from homology"/>
<dbReference type="PROSITE" id="PS50862">
    <property type="entry name" value="AA_TRNA_LIGASE_II"/>
    <property type="match status" value="1"/>
</dbReference>
<feature type="domain" description="FDX-ACB" evidence="16">
    <location>
        <begin position="372"/>
        <end position="469"/>
    </location>
</feature>
<evidence type="ECO:0000313" key="17">
    <source>
        <dbReference type="EMBL" id="CAI4053795.1"/>
    </source>
</evidence>
<dbReference type="InterPro" id="IPR005121">
    <property type="entry name" value="Fdx_antiC-bd"/>
</dbReference>
<keyword evidence="8" id="KW-0809">Transit peptide</keyword>
<dbReference type="InterPro" id="IPR045864">
    <property type="entry name" value="aa-tRNA-synth_II/BPL/LPL"/>
</dbReference>
<dbReference type="SUPFAM" id="SSF54991">
    <property type="entry name" value="Anticodon-binding domain of PheRS"/>
    <property type="match status" value="1"/>
</dbReference>
<keyword evidence="7" id="KW-0648">Protein biosynthesis</keyword>
<dbReference type="InterPro" id="IPR002319">
    <property type="entry name" value="Phenylalanyl-tRNA_Synthase"/>
</dbReference>
<feature type="domain" description="Aminoacyl-transfer RNA synthetases class-II family profile" evidence="15">
    <location>
        <begin position="151"/>
        <end position="370"/>
    </location>
</feature>
<dbReference type="PANTHER" id="PTHR11538">
    <property type="entry name" value="PHENYLALANYL-TRNA SYNTHETASE"/>
    <property type="match status" value="1"/>
</dbReference>
<evidence type="ECO:0000256" key="6">
    <source>
        <dbReference type="ARBA" id="ARBA00022840"/>
    </source>
</evidence>
<evidence type="ECO:0000256" key="2">
    <source>
        <dbReference type="ARBA" id="ARBA00008226"/>
    </source>
</evidence>
<dbReference type="EC" id="6.1.1.20" evidence="3"/>
<dbReference type="RefSeq" id="XP_056085675.1">
    <property type="nucleotide sequence ID" value="XM_056231902.1"/>
</dbReference>
<dbReference type="PANTHER" id="PTHR11538:SF41">
    <property type="entry name" value="PHENYLALANINE--TRNA LIGASE, MITOCHONDRIAL"/>
    <property type="match status" value="1"/>
</dbReference>
<evidence type="ECO:0000256" key="5">
    <source>
        <dbReference type="ARBA" id="ARBA00022741"/>
    </source>
</evidence>
<sequence length="469" mass="54082">MFTNSIVRARTGFRRLYSTLKAQHVEINGTSYKTNSKITNVTDSIIKLTGKSLHLKESHPVGILRDLIEKKLNSVDNAFKTFNNFEPVVTTMENFDSLGFPKDHPGRSTSDTYYINETQLLRTHTSAHELECFQKIKNNADNNRSAFLISADVYRRDEIDKTHYPVFHQMEGATVWKRTRASDGSREPAHLAKIRNDIKLVENQLNKENVKITVNDDTIPLSEDNPKQEYMSDLEVDLCSQHLKRSIELIVSEVFNKKISSMIENKGNDIPKNLKVRWINAYFPWTAPSWEIEVWWQGEWLELCGCGLIRQDVLLKAGYRPSETVGWAFGLGLDRIAMLLFEIPDIRLLWSSDERFSTQFSKGSITSFKPYSKHPGSFRDVAFWLPKDKPDVHQVHENDLMEIIRNIAGDLVESVKLVDSFTHPKTGRKSICYRINYQSMDRNLTNAEVNALQNMVCSKLVEEYNVELR</sequence>
<evidence type="ECO:0000256" key="12">
    <source>
        <dbReference type="ARBA" id="ARBA00049255"/>
    </source>
</evidence>
<evidence type="ECO:0000256" key="8">
    <source>
        <dbReference type="ARBA" id="ARBA00022946"/>
    </source>
</evidence>
<dbReference type="GO" id="GO:0006432">
    <property type="term" value="P:phenylalanyl-tRNA aminoacylation"/>
    <property type="evidence" value="ECO:0007669"/>
    <property type="project" value="InterPro"/>
</dbReference>
<dbReference type="CDD" id="cd00496">
    <property type="entry name" value="PheRS_alpha_core"/>
    <property type="match status" value="1"/>
</dbReference>
<keyword evidence="4" id="KW-0436">Ligase</keyword>
<comment type="subcellular location">
    <subcellularLocation>
        <location evidence="1">Mitochondrion matrix</location>
    </subcellularLocation>
</comment>
<keyword evidence="18" id="KW-1185">Reference proteome</keyword>
<dbReference type="AlphaFoldDB" id="A0AA35JBB7"/>
<dbReference type="Gene3D" id="3.30.930.10">
    <property type="entry name" value="Bira Bifunctional Protein, Domain 2"/>
    <property type="match status" value="1"/>
</dbReference>
<accession>A0AA35JBB7</accession>
<reference evidence="17" key="1">
    <citation type="submission" date="2022-10" db="EMBL/GenBank/DDBJ databases">
        <authorList>
            <person name="Byrne P K."/>
        </authorList>
    </citation>
    <scope>NUCLEOTIDE SEQUENCE</scope>
    <source>
        <strain evidence="17">IFO1802</strain>
    </source>
</reference>
<evidence type="ECO:0000256" key="10">
    <source>
        <dbReference type="ARBA" id="ARBA00023146"/>
    </source>
</evidence>
<evidence type="ECO:0000259" key="16">
    <source>
        <dbReference type="PROSITE" id="PS51447"/>
    </source>
</evidence>
<comment type="function">
    <text evidence="13">Is responsible for the charging of tRNA(Phe) with phenylalanine in mitochondrial translation.</text>
</comment>
<gene>
    <name evidence="17" type="primary">SKDI16G3110</name>
    <name evidence="17" type="ORF">SKDI_16G3110</name>
</gene>
<keyword evidence="6" id="KW-0067">ATP-binding</keyword>
<dbReference type="GO" id="GO:0005524">
    <property type="term" value="F:ATP binding"/>
    <property type="evidence" value="ECO:0007669"/>
    <property type="project" value="UniProtKB-KW"/>
</dbReference>
<evidence type="ECO:0000256" key="7">
    <source>
        <dbReference type="ARBA" id="ARBA00022917"/>
    </source>
</evidence>
<comment type="catalytic activity">
    <reaction evidence="12">
        <text>tRNA(Phe) + L-phenylalanine + ATP = L-phenylalanyl-tRNA(Phe) + AMP + diphosphate + H(+)</text>
        <dbReference type="Rhea" id="RHEA:19413"/>
        <dbReference type="Rhea" id="RHEA-COMP:9668"/>
        <dbReference type="Rhea" id="RHEA-COMP:9699"/>
        <dbReference type="ChEBI" id="CHEBI:15378"/>
        <dbReference type="ChEBI" id="CHEBI:30616"/>
        <dbReference type="ChEBI" id="CHEBI:33019"/>
        <dbReference type="ChEBI" id="CHEBI:58095"/>
        <dbReference type="ChEBI" id="CHEBI:78442"/>
        <dbReference type="ChEBI" id="CHEBI:78531"/>
        <dbReference type="ChEBI" id="CHEBI:456215"/>
        <dbReference type="EC" id="6.1.1.20"/>
    </reaction>
</comment>
<dbReference type="InterPro" id="IPR006195">
    <property type="entry name" value="aa-tRNA-synth_II"/>
</dbReference>
<evidence type="ECO:0000256" key="13">
    <source>
        <dbReference type="ARBA" id="ARBA00057761"/>
    </source>
</evidence>
<dbReference type="InterPro" id="IPR036690">
    <property type="entry name" value="Fdx_antiC-bd_sf"/>
</dbReference>
<dbReference type="SMART" id="SM00896">
    <property type="entry name" value="FDX-ACB"/>
    <property type="match status" value="1"/>
</dbReference>
<evidence type="ECO:0000256" key="4">
    <source>
        <dbReference type="ARBA" id="ARBA00022598"/>
    </source>
</evidence>
<dbReference type="EMBL" id="OX365911">
    <property type="protein sequence ID" value="CAI4053795.1"/>
    <property type="molecule type" value="Genomic_DNA"/>
</dbReference>